<gene>
    <name evidence="3" type="ORF">GSLYS_00004770001</name>
</gene>
<dbReference type="EMBL" id="CAXITT010000073">
    <property type="protein sequence ID" value="CAL1530645.1"/>
    <property type="molecule type" value="Genomic_DNA"/>
</dbReference>
<feature type="signal peptide" evidence="1">
    <location>
        <begin position="1"/>
        <end position="19"/>
    </location>
</feature>
<proteinExistence type="predicted"/>
<accession>A0AAV2HA99</accession>
<organism evidence="3 4">
    <name type="scientific">Lymnaea stagnalis</name>
    <name type="common">Great pond snail</name>
    <name type="synonym">Helix stagnalis</name>
    <dbReference type="NCBI Taxonomy" id="6523"/>
    <lineage>
        <taxon>Eukaryota</taxon>
        <taxon>Metazoa</taxon>
        <taxon>Spiralia</taxon>
        <taxon>Lophotrochozoa</taxon>
        <taxon>Mollusca</taxon>
        <taxon>Gastropoda</taxon>
        <taxon>Heterobranchia</taxon>
        <taxon>Euthyneura</taxon>
        <taxon>Panpulmonata</taxon>
        <taxon>Hygrophila</taxon>
        <taxon>Lymnaeoidea</taxon>
        <taxon>Lymnaeidae</taxon>
        <taxon>Lymnaea</taxon>
    </lineage>
</organism>
<protein>
    <recommendedName>
        <fullName evidence="2">Ig-like domain-containing protein</fullName>
    </recommendedName>
</protein>
<dbReference type="GO" id="GO:0004888">
    <property type="term" value="F:transmembrane signaling receptor activity"/>
    <property type="evidence" value="ECO:0007669"/>
    <property type="project" value="InterPro"/>
</dbReference>
<evidence type="ECO:0000256" key="1">
    <source>
        <dbReference type="SAM" id="SignalP"/>
    </source>
</evidence>
<reference evidence="3 4" key="1">
    <citation type="submission" date="2024-04" db="EMBL/GenBank/DDBJ databases">
        <authorList>
            <consortium name="Genoscope - CEA"/>
            <person name="William W."/>
        </authorList>
    </citation>
    <scope>NUCLEOTIDE SEQUENCE [LARGE SCALE GENOMIC DNA]</scope>
</reference>
<feature type="domain" description="Ig-like" evidence="2">
    <location>
        <begin position="115"/>
        <end position="218"/>
    </location>
</feature>
<dbReference type="Proteomes" id="UP001497497">
    <property type="component" value="Unassembled WGS sequence"/>
</dbReference>
<dbReference type="AlphaFoldDB" id="A0AAV2HA99"/>
<sequence length="230" mass="26059">MRRNIFCLACLWIVQGCLSLDRADILYNIRQTSRPDVIPTQRDRPVAVSVSLKFINILEVNEITNEVDVVFWQQTTWSDRTLAWNSSHSPDQVVSVPISSLWVPDLAAYNAISKPEVLTPQLARVVSDGEVLYMPSIRQRFSCDVSGVDTESGATCRIKIGSWTHHSGEISVDPTTENSDDSEYFSQYSRFEILDVTQKKNSVIYSCCPEAYEDVEVSLNFRKKGRSEIL</sequence>
<dbReference type="InterPro" id="IPR006202">
    <property type="entry name" value="Neur_chan_lig-bd"/>
</dbReference>
<comment type="caution">
    <text evidence="3">The sequence shown here is derived from an EMBL/GenBank/DDBJ whole genome shotgun (WGS) entry which is preliminary data.</text>
</comment>
<feature type="chain" id="PRO_5043841954" description="Ig-like domain-containing protein" evidence="1">
    <location>
        <begin position="20"/>
        <end position="230"/>
    </location>
</feature>
<evidence type="ECO:0000313" key="3">
    <source>
        <dbReference type="EMBL" id="CAL1530645.1"/>
    </source>
</evidence>
<dbReference type="Pfam" id="PF02931">
    <property type="entry name" value="Neur_chan_LBD"/>
    <property type="match status" value="1"/>
</dbReference>
<dbReference type="Gene3D" id="2.70.170.10">
    <property type="entry name" value="Neurotransmitter-gated ion-channel ligand-binding domain"/>
    <property type="match status" value="1"/>
</dbReference>
<name>A0AAV2HA99_LYMST</name>
<evidence type="ECO:0000259" key="2">
    <source>
        <dbReference type="PROSITE" id="PS50835"/>
    </source>
</evidence>
<dbReference type="PROSITE" id="PS51257">
    <property type="entry name" value="PROKAR_LIPOPROTEIN"/>
    <property type="match status" value="1"/>
</dbReference>
<keyword evidence="1" id="KW-0732">Signal</keyword>
<dbReference type="InterPro" id="IPR036734">
    <property type="entry name" value="Neur_chan_lig-bd_sf"/>
</dbReference>
<dbReference type="GO" id="GO:0016020">
    <property type="term" value="C:membrane"/>
    <property type="evidence" value="ECO:0007669"/>
    <property type="project" value="InterPro"/>
</dbReference>
<dbReference type="InterPro" id="IPR007110">
    <property type="entry name" value="Ig-like_dom"/>
</dbReference>
<dbReference type="GO" id="GO:0005230">
    <property type="term" value="F:extracellular ligand-gated monoatomic ion channel activity"/>
    <property type="evidence" value="ECO:0007669"/>
    <property type="project" value="InterPro"/>
</dbReference>
<keyword evidence="4" id="KW-1185">Reference proteome</keyword>
<dbReference type="SUPFAM" id="SSF63712">
    <property type="entry name" value="Nicotinic receptor ligand binding domain-like"/>
    <property type="match status" value="1"/>
</dbReference>
<dbReference type="CDD" id="cd18995">
    <property type="entry name" value="LGIC_AChBP"/>
    <property type="match status" value="1"/>
</dbReference>
<dbReference type="PROSITE" id="PS50835">
    <property type="entry name" value="IG_LIKE"/>
    <property type="match status" value="1"/>
</dbReference>
<dbReference type="PANTHER" id="PTHR18945">
    <property type="entry name" value="NEUROTRANSMITTER GATED ION CHANNEL"/>
    <property type="match status" value="1"/>
</dbReference>
<evidence type="ECO:0000313" key="4">
    <source>
        <dbReference type="Proteomes" id="UP001497497"/>
    </source>
</evidence>
<dbReference type="InterPro" id="IPR006201">
    <property type="entry name" value="Neur_channel"/>
</dbReference>